<evidence type="ECO:0000313" key="3">
    <source>
        <dbReference type="Proteomes" id="UP000746747"/>
    </source>
</evidence>
<evidence type="ECO:0000256" key="1">
    <source>
        <dbReference type="SAM" id="MobiDB-lite"/>
    </source>
</evidence>
<dbReference type="Proteomes" id="UP000746747">
    <property type="component" value="Unassembled WGS sequence"/>
</dbReference>
<keyword evidence="3" id="KW-1185">Reference proteome</keyword>
<organism evidence="2 3">
    <name type="scientific">Cercopithifilaria johnstoni</name>
    <dbReference type="NCBI Taxonomy" id="2874296"/>
    <lineage>
        <taxon>Eukaryota</taxon>
        <taxon>Metazoa</taxon>
        <taxon>Ecdysozoa</taxon>
        <taxon>Nematoda</taxon>
        <taxon>Chromadorea</taxon>
        <taxon>Rhabditida</taxon>
        <taxon>Spirurina</taxon>
        <taxon>Spiruromorpha</taxon>
        <taxon>Filarioidea</taxon>
        <taxon>Onchocercidae</taxon>
        <taxon>Cercopithifilaria</taxon>
    </lineage>
</organism>
<comment type="caution">
    <text evidence="2">The sequence shown here is derived from an EMBL/GenBank/DDBJ whole genome shotgun (WGS) entry which is preliminary data.</text>
</comment>
<accession>A0A8J2Q9I0</accession>
<dbReference type="EMBL" id="CAKAEH010001194">
    <property type="protein sequence ID" value="CAG9533100.1"/>
    <property type="molecule type" value="Genomic_DNA"/>
</dbReference>
<proteinExistence type="predicted"/>
<evidence type="ECO:0000313" key="2">
    <source>
        <dbReference type="EMBL" id="CAG9533100.1"/>
    </source>
</evidence>
<feature type="region of interest" description="Disordered" evidence="1">
    <location>
        <begin position="43"/>
        <end position="65"/>
    </location>
</feature>
<dbReference type="AlphaFoldDB" id="A0A8J2Q9I0"/>
<reference evidence="2" key="1">
    <citation type="submission" date="2021-09" db="EMBL/GenBank/DDBJ databases">
        <authorList>
            <consortium name="Pathogen Informatics"/>
        </authorList>
    </citation>
    <scope>NUCLEOTIDE SEQUENCE</scope>
</reference>
<gene>
    <name evidence="2" type="ORF">CJOHNSTONI_LOCUS3355</name>
</gene>
<protein>
    <submittedName>
        <fullName evidence="2">Uncharacterized protein</fullName>
    </submittedName>
</protein>
<sequence length="90" mass="10700">MLIEKWVVDEQRNREKRLSSGQAWERVRGNRLDGSLDCFLKKPNANRMEDDDTRKPTAGNQSFTPTYPYLKYQNGQVQKKYQNGRVYWIS</sequence>
<name>A0A8J2Q9I0_9BILA</name>